<dbReference type="AlphaFoldDB" id="A0A814D3C4"/>
<sequence>MIRSPSYWSDDDYPLNEIKTRIVWITDYTNNGNFPINVPIDDPLLQFVNTSSNEKDDISLFNKIHNVDLSKLNLDDLLLLLYRLQQQTNKNSVKTSASPIYSSSSLSSSSSSSDIIEHKPSYSHSVNRPRSSFTLSDLADVPKQLTTTLAKPTSSFHSQNTKHIHSPNDVVNKLLQSFNIHNNKNQQKFIKYNSQRHLPRYTYQACQQHKAKLLSTLRCSNSNENFRYFVHQNKSYH</sequence>
<dbReference type="OrthoDB" id="10041244at2759"/>
<protein>
    <submittedName>
        <fullName evidence="2">Uncharacterized protein</fullName>
    </submittedName>
</protein>
<organism evidence="2 4">
    <name type="scientific">Adineta steineri</name>
    <dbReference type="NCBI Taxonomy" id="433720"/>
    <lineage>
        <taxon>Eukaryota</taxon>
        <taxon>Metazoa</taxon>
        <taxon>Spiralia</taxon>
        <taxon>Gnathifera</taxon>
        <taxon>Rotifera</taxon>
        <taxon>Eurotatoria</taxon>
        <taxon>Bdelloidea</taxon>
        <taxon>Adinetida</taxon>
        <taxon>Adinetidae</taxon>
        <taxon>Adineta</taxon>
    </lineage>
</organism>
<feature type="compositionally biased region" description="Low complexity" evidence="1">
    <location>
        <begin position="96"/>
        <end position="113"/>
    </location>
</feature>
<evidence type="ECO:0000313" key="3">
    <source>
        <dbReference type="EMBL" id="CAF3771333.1"/>
    </source>
</evidence>
<dbReference type="Proteomes" id="UP000663881">
    <property type="component" value="Unassembled WGS sequence"/>
</dbReference>
<proteinExistence type="predicted"/>
<evidence type="ECO:0000313" key="4">
    <source>
        <dbReference type="Proteomes" id="UP000663891"/>
    </source>
</evidence>
<evidence type="ECO:0000256" key="1">
    <source>
        <dbReference type="SAM" id="MobiDB-lite"/>
    </source>
</evidence>
<dbReference type="EMBL" id="CAJOAY010000979">
    <property type="protein sequence ID" value="CAF3771333.1"/>
    <property type="molecule type" value="Genomic_DNA"/>
</dbReference>
<gene>
    <name evidence="3" type="ORF">OKA104_LOCUS16832</name>
    <name evidence="2" type="ORF">VCS650_LOCUS12103</name>
</gene>
<accession>A0A814D3C4</accession>
<name>A0A814D3C4_9BILA</name>
<reference evidence="2" key="1">
    <citation type="submission" date="2021-02" db="EMBL/GenBank/DDBJ databases">
        <authorList>
            <person name="Nowell W R."/>
        </authorList>
    </citation>
    <scope>NUCLEOTIDE SEQUENCE</scope>
</reference>
<feature type="region of interest" description="Disordered" evidence="1">
    <location>
        <begin position="92"/>
        <end position="129"/>
    </location>
</feature>
<dbReference type="Proteomes" id="UP000663891">
    <property type="component" value="Unassembled WGS sequence"/>
</dbReference>
<dbReference type="EMBL" id="CAJNON010000092">
    <property type="protein sequence ID" value="CAF0951699.1"/>
    <property type="molecule type" value="Genomic_DNA"/>
</dbReference>
<evidence type="ECO:0000313" key="2">
    <source>
        <dbReference type="EMBL" id="CAF0951699.1"/>
    </source>
</evidence>
<comment type="caution">
    <text evidence="2">The sequence shown here is derived from an EMBL/GenBank/DDBJ whole genome shotgun (WGS) entry which is preliminary data.</text>
</comment>